<gene>
    <name evidence="3" type="ORF">KO353_06830</name>
</gene>
<sequence length="463" mass="48569">MPLRHAALAAALALAALPLRAEDTIVFVSARNHLVAYDLATGAERARFATPGLSSDMMVTRDGVLLLNHRDGDTILVVDARRLRELARIPSSSMGGRRPVHGYLTPVIDGRQFFVALNDGVSTPGQPNTDNTALFIDVTPGSPTYLKPAGEVRLGQGHHKAAFHPTLPRMAVSNINDCEEIIGVYDFANPAAIRRVASLDARRLGLDGSSEAKTCTPTASRPGVRPAPHGAATEPVSGLAVHNLNGTGQFVLVDMAAEPSSFTALATRGWGGSAIGVHPLGRWLYGPQYAPREGDSRAPGLPCQVGQIAVIDGAKASVVTEIPVLKDGPDCTRSLAGTPEAGARVGYVAVAPRGDKLFLPLGTLGPETTRSSAVAVFDLSEPQRPVQRASIAVGLHNGHRDMAMTGDGTRLLVPANIDNTLTVIDMAKAEAVRSFPVTERPNRVATFSPTSGPSKPAGPPPTR</sequence>
<keyword evidence="2" id="KW-0732">Signal</keyword>
<dbReference type="EMBL" id="CP076448">
    <property type="protein sequence ID" value="QXM25902.1"/>
    <property type="molecule type" value="Genomic_DNA"/>
</dbReference>
<feature type="signal peptide" evidence="2">
    <location>
        <begin position="1"/>
        <end position="21"/>
    </location>
</feature>
<dbReference type="PANTHER" id="PTHR47197:SF3">
    <property type="entry name" value="DIHYDRO-HEME D1 DEHYDROGENASE"/>
    <property type="match status" value="1"/>
</dbReference>
<feature type="region of interest" description="Disordered" evidence="1">
    <location>
        <begin position="210"/>
        <end position="232"/>
    </location>
</feature>
<evidence type="ECO:0000313" key="3">
    <source>
        <dbReference type="EMBL" id="QXM25902.1"/>
    </source>
</evidence>
<dbReference type="PANTHER" id="PTHR47197">
    <property type="entry name" value="PROTEIN NIRF"/>
    <property type="match status" value="1"/>
</dbReference>
<evidence type="ECO:0000313" key="4">
    <source>
        <dbReference type="Proteomes" id="UP000694001"/>
    </source>
</evidence>
<protein>
    <submittedName>
        <fullName evidence="3">Uncharacterized protein</fullName>
    </submittedName>
</protein>
<evidence type="ECO:0000256" key="1">
    <source>
        <dbReference type="SAM" id="MobiDB-lite"/>
    </source>
</evidence>
<dbReference type="KEGG" id="elio:KO353_06830"/>
<dbReference type="RefSeq" id="WP_218286953.1">
    <property type="nucleotide sequence ID" value="NZ_CP076448.1"/>
</dbReference>
<keyword evidence="4" id="KW-1185">Reference proteome</keyword>
<dbReference type="AlphaFoldDB" id="A0A975U4L8"/>
<name>A0A975U4L8_9PROT</name>
<dbReference type="Proteomes" id="UP000694001">
    <property type="component" value="Chromosome"/>
</dbReference>
<accession>A0A975U4L8</accession>
<proteinExistence type="predicted"/>
<feature type="chain" id="PRO_5036718538" evidence="2">
    <location>
        <begin position="22"/>
        <end position="463"/>
    </location>
</feature>
<evidence type="ECO:0000256" key="2">
    <source>
        <dbReference type="SAM" id="SignalP"/>
    </source>
</evidence>
<organism evidence="3 4">
    <name type="scientific">Elioraea tepida</name>
    <dbReference type="NCBI Taxonomy" id="2843330"/>
    <lineage>
        <taxon>Bacteria</taxon>
        <taxon>Pseudomonadati</taxon>
        <taxon>Pseudomonadota</taxon>
        <taxon>Alphaproteobacteria</taxon>
        <taxon>Acetobacterales</taxon>
        <taxon>Elioraeaceae</taxon>
        <taxon>Elioraea</taxon>
    </lineage>
</organism>
<reference evidence="3" key="1">
    <citation type="submission" date="2021-06" db="EMBL/GenBank/DDBJ databases">
        <title>Elioraea tepida, sp. nov., a moderately thermophilic aerobic anoxygenic phototrophic bacterium isolated from an alkaline siliceous hot spring mat community in Yellowstone National Park, WY, USA.</title>
        <authorList>
            <person name="Saini M.K."/>
            <person name="Yoshida S."/>
            <person name="Sebastian A."/>
            <person name="Hirose S."/>
            <person name="Hara E."/>
            <person name="Tamaki H."/>
            <person name="Soulier N.T."/>
            <person name="Albert I."/>
            <person name="Hanada S."/>
            <person name="Bryant D.A."/>
            <person name="Tank M."/>
        </authorList>
    </citation>
    <scope>NUCLEOTIDE SEQUENCE</scope>
    <source>
        <strain evidence="3">MS-P2</strain>
    </source>
</reference>
<feature type="region of interest" description="Disordered" evidence="1">
    <location>
        <begin position="440"/>
        <end position="463"/>
    </location>
</feature>
<dbReference type="InterPro" id="IPR051200">
    <property type="entry name" value="Host-pathogen_enzymatic-act"/>
</dbReference>